<dbReference type="SMART" id="SM00822">
    <property type="entry name" value="PKS_KR"/>
    <property type="match status" value="1"/>
</dbReference>
<reference evidence="5 6" key="1">
    <citation type="submission" date="2016-11" db="EMBL/GenBank/DDBJ databases">
        <authorList>
            <person name="Jaros S."/>
            <person name="Januszkiewicz K."/>
            <person name="Wedrychowicz H."/>
        </authorList>
    </citation>
    <scope>NUCLEOTIDE SEQUENCE [LARGE SCALE GENOMIC DNA]</scope>
    <source>
        <strain evidence="5 6">ATCC 23634</strain>
    </source>
</reference>
<dbReference type="PANTHER" id="PTHR43669:SF3">
    <property type="entry name" value="ALCOHOL DEHYDROGENASE, PUTATIVE (AFU_ORTHOLOGUE AFUA_3G03445)-RELATED"/>
    <property type="match status" value="1"/>
</dbReference>
<dbReference type="EMBL" id="FPKU01000001">
    <property type="protein sequence ID" value="SFZ82532.1"/>
    <property type="molecule type" value="Genomic_DNA"/>
</dbReference>
<dbReference type="PRINTS" id="PR00080">
    <property type="entry name" value="SDRFAMILY"/>
</dbReference>
<dbReference type="InterPro" id="IPR002347">
    <property type="entry name" value="SDR_fam"/>
</dbReference>
<dbReference type="RefSeq" id="WP_072339746.1">
    <property type="nucleotide sequence ID" value="NZ_FPKU01000001.1"/>
</dbReference>
<dbReference type="InterPro" id="IPR020904">
    <property type="entry name" value="Sc_DH/Rdtase_CS"/>
</dbReference>
<dbReference type="CDD" id="cd05233">
    <property type="entry name" value="SDR_c"/>
    <property type="match status" value="1"/>
</dbReference>
<dbReference type="InterPro" id="IPR057326">
    <property type="entry name" value="KR_dom"/>
</dbReference>
<keyword evidence="2" id="KW-0560">Oxidoreductase</keyword>
<dbReference type="OrthoDB" id="9793825at2"/>
<evidence type="ECO:0000256" key="1">
    <source>
        <dbReference type="ARBA" id="ARBA00006484"/>
    </source>
</evidence>
<dbReference type="Pfam" id="PF00106">
    <property type="entry name" value="adh_short"/>
    <property type="match status" value="1"/>
</dbReference>
<dbReference type="SUPFAM" id="SSF51735">
    <property type="entry name" value="NAD(P)-binding Rossmann-fold domains"/>
    <property type="match status" value="1"/>
</dbReference>
<dbReference type="Gene3D" id="3.40.50.720">
    <property type="entry name" value="NAD(P)-binding Rossmann-like Domain"/>
    <property type="match status" value="1"/>
</dbReference>
<gene>
    <name evidence="5" type="ORF">SAMN02983003_1130</name>
</gene>
<accession>A0A1K2HV37</accession>
<dbReference type="InterPro" id="IPR036291">
    <property type="entry name" value="NAD(P)-bd_dom_sf"/>
</dbReference>
<dbReference type="STRING" id="665118.SAMN02983003_1130"/>
<evidence type="ECO:0000313" key="6">
    <source>
        <dbReference type="Proteomes" id="UP000183447"/>
    </source>
</evidence>
<dbReference type="AlphaFoldDB" id="A0A1K2HV37"/>
<comment type="similarity">
    <text evidence="1 3">Belongs to the short-chain dehydrogenases/reductases (SDR) family.</text>
</comment>
<feature type="domain" description="Ketoreductase" evidence="4">
    <location>
        <begin position="7"/>
        <end position="181"/>
    </location>
</feature>
<proteinExistence type="inferred from homology"/>
<dbReference type="Proteomes" id="UP000183447">
    <property type="component" value="Unassembled WGS sequence"/>
</dbReference>
<evidence type="ECO:0000313" key="5">
    <source>
        <dbReference type="EMBL" id="SFZ82532.1"/>
    </source>
</evidence>
<keyword evidence="6" id="KW-1185">Reference proteome</keyword>
<name>A0A1K2HV37_9HYPH</name>
<dbReference type="GO" id="GO:0016491">
    <property type="term" value="F:oxidoreductase activity"/>
    <property type="evidence" value="ECO:0007669"/>
    <property type="project" value="UniProtKB-KW"/>
</dbReference>
<evidence type="ECO:0000256" key="3">
    <source>
        <dbReference type="RuleBase" id="RU000363"/>
    </source>
</evidence>
<organism evidence="5 6">
    <name type="scientific">Devosia enhydra</name>
    <dbReference type="NCBI Taxonomy" id="665118"/>
    <lineage>
        <taxon>Bacteria</taxon>
        <taxon>Pseudomonadati</taxon>
        <taxon>Pseudomonadota</taxon>
        <taxon>Alphaproteobacteria</taxon>
        <taxon>Hyphomicrobiales</taxon>
        <taxon>Devosiaceae</taxon>
        <taxon>Devosia</taxon>
    </lineage>
</organism>
<evidence type="ECO:0000259" key="4">
    <source>
        <dbReference type="SMART" id="SM00822"/>
    </source>
</evidence>
<dbReference type="PROSITE" id="PS00061">
    <property type="entry name" value="ADH_SHORT"/>
    <property type="match status" value="1"/>
</dbReference>
<evidence type="ECO:0000256" key="2">
    <source>
        <dbReference type="ARBA" id="ARBA00023002"/>
    </source>
</evidence>
<dbReference type="PANTHER" id="PTHR43669">
    <property type="entry name" value="5-KETO-D-GLUCONATE 5-REDUCTASE"/>
    <property type="match status" value="1"/>
</dbReference>
<dbReference type="PRINTS" id="PR00081">
    <property type="entry name" value="GDHRDH"/>
</dbReference>
<sequence length="239" mass="24810">MSPIAGRSVIVTGAALGLGAAIARHLAGLGARLALVDYNAGALAETAAACGQPEAAHVADLSDATATAEAIAAILARLGRIDAVIHNAAILDPKPLAAMTLSDFQRTTNVGLQAGFQLARAAWPGMAEAGRGVFIFVSSRSGIEGFADETAYCATKHGLEGFSKSIALEGAALGIHSMTVTPGMYMRTPMSERNYSDALKQKWVEPDRLAPAFATMIAEPERFSGQRLNAWTLATSDTP</sequence>
<protein>
    <submittedName>
        <fullName evidence="5">Gluconate 5-dehydrogenase</fullName>
    </submittedName>
</protein>